<gene>
    <name evidence="2" type="ORF">BST37_08375</name>
    <name evidence="1" type="ORF">MNVI_07510</name>
</gene>
<dbReference type="KEGG" id="mnv:MNVI_07510"/>
<dbReference type="Proteomes" id="UP000192374">
    <property type="component" value="Unassembled WGS sequence"/>
</dbReference>
<dbReference type="EMBL" id="MVIC01000010">
    <property type="protein sequence ID" value="ORB15911.1"/>
    <property type="molecule type" value="Genomic_DNA"/>
</dbReference>
<evidence type="ECO:0000313" key="2">
    <source>
        <dbReference type="EMBL" id="ORB15911.1"/>
    </source>
</evidence>
<evidence type="ECO:0000313" key="1">
    <source>
        <dbReference type="EMBL" id="BBY05433.1"/>
    </source>
</evidence>
<protein>
    <submittedName>
        <fullName evidence="1">Uncharacterized protein</fullName>
    </submittedName>
</protein>
<reference evidence="1" key="3">
    <citation type="submission" date="2020-02" db="EMBL/GenBank/DDBJ databases">
        <authorList>
            <person name="Matsumoto Y."/>
            <person name="Motooka D."/>
            <person name="Nakamura S."/>
        </authorList>
    </citation>
    <scope>NUCLEOTIDE SEQUENCE</scope>
    <source>
        <strain evidence="1">JCM 16367</strain>
    </source>
</reference>
<dbReference type="RefSeq" id="WP_139797792.1">
    <property type="nucleotide sequence ID" value="NZ_AP022583.1"/>
</dbReference>
<name>A0A7I7PA17_9MYCO</name>
<dbReference type="AlphaFoldDB" id="A0A7I7PA17"/>
<organism evidence="1 4">
    <name type="scientific">Mycobacterium noviomagense</name>
    <dbReference type="NCBI Taxonomy" id="459858"/>
    <lineage>
        <taxon>Bacteria</taxon>
        <taxon>Bacillati</taxon>
        <taxon>Actinomycetota</taxon>
        <taxon>Actinomycetes</taxon>
        <taxon>Mycobacteriales</taxon>
        <taxon>Mycobacteriaceae</taxon>
        <taxon>Mycobacterium</taxon>
    </lineage>
</organism>
<evidence type="ECO:0000313" key="4">
    <source>
        <dbReference type="Proteomes" id="UP000466894"/>
    </source>
</evidence>
<dbReference type="Proteomes" id="UP000466894">
    <property type="component" value="Chromosome"/>
</dbReference>
<reference evidence="1 4" key="2">
    <citation type="journal article" date="2019" name="Emerg. Microbes Infect.">
        <title>Comprehensive subspecies identification of 175 nontuberculous mycobacteria species based on 7547 genomic profiles.</title>
        <authorList>
            <person name="Matsumoto Y."/>
            <person name="Kinjo T."/>
            <person name="Motooka D."/>
            <person name="Nabeya D."/>
            <person name="Jung N."/>
            <person name="Uechi K."/>
            <person name="Horii T."/>
            <person name="Iida T."/>
            <person name="Fujita J."/>
            <person name="Nakamura S."/>
        </authorList>
    </citation>
    <scope>NUCLEOTIDE SEQUENCE [LARGE SCALE GENOMIC DNA]</scope>
    <source>
        <strain evidence="1 4">JCM 16367</strain>
    </source>
</reference>
<reference evidence="2 3" key="1">
    <citation type="submission" date="2017-02" db="EMBL/GenBank/DDBJ databases">
        <title>The new phylogeny of genus Mycobacterium.</title>
        <authorList>
            <person name="Tortoli E."/>
            <person name="Trovato A."/>
            <person name="Cirillo D.M."/>
        </authorList>
    </citation>
    <scope>NUCLEOTIDE SEQUENCE [LARGE SCALE GENOMIC DNA]</scope>
    <source>
        <strain evidence="2 3">DSM 45145</strain>
    </source>
</reference>
<accession>A0A7I7PA17</accession>
<sequence>MFDDETPISKPFFTWDVEDYTPDQAREWLRATVTDKRNFGALYGQMYQLDERSGIRPPLIWVAALHDRDSIVDSAVWPTLADDLRAFLVLVDDSQIAQVTNTVIEAYLTRYRQREVCQ</sequence>
<dbReference type="EMBL" id="AP022583">
    <property type="protein sequence ID" value="BBY05433.1"/>
    <property type="molecule type" value="Genomic_DNA"/>
</dbReference>
<evidence type="ECO:0000313" key="3">
    <source>
        <dbReference type="Proteomes" id="UP000192374"/>
    </source>
</evidence>
<dbReference type="OrthoDB" id="9976321at2"/>
<keyword evidence="3" id="KW-1185">Reference proteome</keyword>
<proteinExistence type="predicted"/>